<proteinExistence type="predicted"/>
<name>A0A1X6P050_PORUM</name>
<keyword evidence="2" id="KW-1185">Reference proteome</keyword>
<evidence type="ECO:0000313" key="1">
    <source>
        <dbReference type="EMBL" id="OSX74023.1"/>
    </source>
</evidence>
<sequence length="51" mass="5760">MTRARGAKWRWTSPARARGCPSSTYPPWRRPWSACCTCGRCGTRRVGTCRG</sequence>
<protein>
    <submittedName>
        <fullName evidence="1">Uncharacterized protein</fullName>
    </submittedName>
</protein>
<evidence type="ECO:0000313" key="2">
    <source>
        <dbReference type="Proteomes" id="UP000218209"/>
    </source>
</evidence>
<dbReference type="EMBL" id="KV918967">
    <property type="protein sequence ID" value="OSX74023.1"/>
    <property type="molecule type" value="Genomic_DNA"/>
</dbReference>
<organism evidence="1 2">
    <name type="scientific">Porphyra umbilicalis</name>
    <name type="common">Purple laver</name>
    <name type="synonym">Red alga</name>
    <dbReference type="NCBI Taxonomy" id="2786"/>
    <lineage>
        <taxon>Eukaryota</taxon>
        <taxon>Rhodophyta</taxon>
        <taxon>Bangiophyceae</taxon>
        <taxon>Bangiales</taxon>
        <taxon>Bangiaceae</taxon>
        <taxon>Porphyra</taxon>
    </lineage>
</organism>
<dbReference type="Proteomes" id="UP000218209">
    <property type="component" value="Unassembled WGS sequence"/>
</dbReference>
<dbReference type="AlphaFoldDB" id="A0A1X6P050"/>
<accession>A0A1X6P050</accession>
<gene>
    <name evidence="1" type="ORF">BU14_0313s0008</name>
</gene>
<reference evidence="1 2" key="1">
    <citation type="submission" date="2017-03" db="EMBL/GenBank/DDBJ databases">
        <title>WGS assembly of Porphyra umbilicalis.</title>
        <authorList>
            <person name="Brawley S.H."/>
            <person name="Blouin N.A."/>
            <person name="Ficko-Blean E."/>
            <person name="Wheeler G.L."/>
            <person name="Lohr M."/>
            <person name="Goodson H.V."/>
            <person name="Jenkins J.W."/>
            <person name="Blaby-Haas C.E."/>
            <person name="Helliwell K.E."/>
            <person name="Chan C."/>
            <person name="Marriage T."/>
            <person name="Bhattacharya D."/>
            <person name="Klein A.S."/>
            <person name="Badis Y."/>
            <person name="Brodie J."/>
            <person name="Cao Y."/>
            <person name="Collen J."/>
            <person name="Dittami S.M."/>
            <person name="Gachon C.M."/>
            <person name="Green B.R."/>
            <person name="Karpowicz S."/>
            <person name="Kim J.W."/>
            <person name="Kudahl U."/>
            <person name="Lin S."/>
            <person name="Michel G."/>
            <person name="Mittag M."/>
            <person name="Olson B.J."/>
            <person name="Pangilinan J."/>
            <person name="Peng Y."/>
            <person name="Qiu H."/>
            <person name="Shu S."/>
            <person name="Singer J.T."/>
            <person name="Smith A.G."/>
            <person name="Sprecher B.N."/>
            <person name="Wagner V."/>
            <person name="Wang W."/>
            <person name="Wang Z.-Y."/>
            <person name="Yan J."/>
            <person name="Yarish C."/>
            <person name="Zoeuner-Riek S."/>
            <person name="Zhuang Y."/>
            <person name="Zou Y."/>
            <person name="Lindquist E.A."/>
            <person name="Grimwood J."/>
            <person name="Barry K."/>
            <person name="Rokhsar D.S."/>
            <person name="Schmutz J."/>
            <person name="Stiller J.W."/>
            <person name="Grossman A.R."/>
            <person name="Prochnik S.E."/>
        </authorList>
    </citation>
    <scope>NUCLEOTIDE SEQUENCE [LARGE SCALE GENOMIC DNA]</scope>
    <source>
        <strain evidence="1">4086291</strain>
    </source>
</reference>